<dbReference type="NCBIfam" id="TIGR02495">
    <property type="entry name" value="NrdG2"/>
    <property type="match status" value="1"/>
</dbReference>
<dbReference type="Proteomes" id="UP000295472">
    <property type="component" value="Unassembled WGS sequence"/>
</dbReference>
<keyword evidence="6" id="KW-0411">Iron-sulfur</keyword>
<dbReference type="PANTHER" id="PTHR30352:SF13">
    <property type="entry name" value="GLYCYL-RADICAL ENZYME ACTIVATING ENZYME YJJW-RELATED"/>
    <property type="match status" value="1"/>
</dbReference>
<reference evidence="8 9" key="1">
    <citation type="submission" date="2019-03" db="EMBL/GenBank/DDBJ databases">
        <title>Subsurface microbial communities from deep shales in Ohio and West Virginia, USA.</title>
        <authorList>
            <person name="Wrighton K."/>
        </authorList>
    </citation>
    <scope>NUCLEOTIDE SEQUENCE [LARGE SCALE GENOMIC DNA]</scope>
    <source>
        <strain evidence="8 9">DSMZ 11287</strain>
    </source>
</reference>
<comment type="cofactor">
    <cofactor evidence="1">
        <name>[4Fe-4S] cluster</name>
        <dbReference type="ChEBI" id="CHEBI:49883"/>
    </cofactor>
</comment>
<dbReference type="AlphaFoldDB" id="A0A4R8GLW5"/>
<keyword evidence="4" id="KW-0479">Metal-binding</keyword>
<gene>
    <name evidence="8" type="ORF">C7954_10440</name>
</gene>
<dbReference type="InterPro" id="IPR058240">
    <property type="entry name" value="rSAM_sf"/>
</dbReference>
<evidence type="ECO:0000259" key="7">
    <source>
        <dbReference type="PROSITE" id="PS51918"/>
    </source>
</evidence>
<dbReference type="InterPro" id="IPR034457">
    <property type="entry name" value="Organic_radical-activating"/>
</dbReference>
<dbReference type="InterPro" id="IPR007197">
    <property type="entry name" value="rSAM"/>
</dbReference>
<keyword evidence="3" id="KW-0949">S-adenosyl-L-methionine</keyword>
<comment type="caution">
    <text evidence="8">The sequence shown here is derived from an EMBL/GenBank/DDBJ whole genome shotgun (WGS) entry which is preliminary data.</text>
</comment>
<dbReference type="SFLD" id="SFLDS00029">
    <property type="entry name" value="Radical_SAM"/>
    <property type="match status" value="1"/>
</dbReference>
<dbReference type="PROSITE" id="PS51918">
    <property type="entry name" value="RADICAL_SAM"/>
    <property type="match status" value="1"/>
</dbReference>
<evidence type="ECO:0000313" key="9">
    <source>
        <dbReference type="Proteomes" id="UP000295472"/>
    </source>
</evidence>
<dbReference type="EMBL" id="SOEF01000004">
    <property type="protein sequence ID" value="TDX46670.1"/>
    <property type="molecule type" value="Genomic_DNA"/>
</dbReference>
<keyword evidence="8" id="KW-0456">Lyase</keyword>
<dbReference type="RefSeq" id="WP_073157303.1">
    <property type="nucleotide sequence ID" value="NZ_FMYT01000003.1"/>
</dbReference>
<evidence type="ECO:0000256" key="2">
    <source>
        <dbReference type="ARBA" id="ARBA00022485"/>
    </source>
</evidence>
<dbReference type="Gene3D" id="3.20.20.70">
    <property type="entry name" value="Aldolase class I"/>
    <property type="match status" value="1"/>
</dbReference>
<dbReference type="PANTHER" id="PTHR30352">
    <property type="entry name" value="PYRUVATE FORMATE-LYASE-ACTIVATING ENZYME"/>
    <property type="match status" value="1"/>
</dbReference>
<accession>A0A4R8GLW5</accession>
<evidence type="ECO:0000313" key="8">
    <source>
        <dbReference type="EMBL" id="TDX46670.1"/>
    </source>
</evidence>
<dbReference type="InterPro" id="IPR013785">
    <property type="entry name" value="Aldolase_TIM"/>
</dbReference>
<dbReference type="OrthoDB" id="9782387at2"/>
<dbReference type="InterPro" id="IPR012840">
    <property type="entry name" value="NrdG2"/>
</dbReference>
<evidence type="ECO:0000256" key="4">
    <source>
        <dbReference type="ARBA" id="ARBA00022723"/>
    </source>
</evidence>
<dbReference type="CDD" id="cd01335">
    <property type="entry name" value="Radical_SAM"/>
    <property type="match status" value="1"/>
</dbReference>
<proteinExistence type="predicted"/>
<dbReference type="GeneID" id="57011903"/>
<dbReference type="GO" id="GO:0046872">
    <property type="term" value="F:metal ion binding"/>
    <property type="evidence" value="ECO:0007669"/>
    <property type="project" value="UniProtKB-KW"/>
</dbReference>
<organism evidence="8 9">
    <name type="scientific">Halanaerobium congolense</name>
    <dbReference type="NCBI Taxonomy" id="54121"/>
    <lineage>
        <taxon>Bacteria</taxon>
        <taxon>Bacillati</taxon>
        <taxon>Bacillota</taxon>
        <taxon>Clostridia</taxon>
        <taxon>Halanaerobiales</taxon>
        <taxon>Halanaerobiaceae</taxon>
        <taxon>Halanaerobium</taxon>
    </lineage>
</organism>
<keyword evidence="8" id="KW-0670">Pyruvate</keyword>
<dbReference type="SFLD" id="SFLDG01094">
    <property type="entry name" value="Uncharacterised_Radical_SAM_Su"/>
    <property type="match status" value="1"/>
</dbReference>
<protein>
    <submittedName>
        <fullName evidence="8">Pyruvate formate lyase activating enzyme</fullName>
    </submittedName>
</protein>
<feature type="domain" description="Radical SAM core" evidence="7">
    <location>
        <begin position="13"/>
        <end position="232"/>
    </location>
</feature>
<evidence type="ECO:0000256" key="6">
    <source>
        <dbReference type="ARBA" id="ARBA00023014"/>
    </source>
</evidence>
<dbReference type="GO" id="GO:0016829">
    <property type="term" value="F:lyase activity"/>
    <property type="evidence" value="ECO:0007669"/>
    <property type="project" value="UniProtKB-KW"/>
</dbReference>
<keyword evidence="2" id="KW-0004">4Fe-4S</keyword>
<keyword evidence="5" id="KW-0408">Iron</keyword>
<sequence length="232" mass="26810">MQLAGLQKTSVIDFPDQISAVVFTQGCNFHCPYCHNSQLIPMKISAEQELMPEEYFFNFLKQRKALLDGVTITGGEPLLQSDLKEFMLKIKKEHQLLLKLDTNAANFKKLKELIESDLIDYLAVDIKFSWSSYQQLAPPGLLSEIKRSVELIINSDLDYEFRTTVVPGLHDREEIKKIAQQIENAENYFIQNFRPVNTLAPELRKQRSFAPSELQEFKVTADKYLKNVHIRN</sequence>
<dbReference type="SFLD" id="SFLDG01067">
    <property type="entry name" value="SPASM/twitch_domain_containing"/>
    <property type="match status" value="1"/>
</dbReference>
<dbReference type="GO" id="GO:0051539">
    <property type="term" value="F:4 iron, 4 sulfur cluster binding"/>
    <property type="evidence" value="ECO:0007669"/>
    <property type="project" value="UniProtKB-KW"/>
</dbReference>
<dbReference type="Pfam" id="PF04055">
    <property type="entry name" value="Radical_SAM"/>
    <property type="match status" value="1"/>
</dbReference>
<name>A0A4R8GLW5_9FIRM</name>
<evidence type="ECO:0000256" key="5">
    <source>
        <dbReference type="ARBA" id="ARBA00023004"/>
    </source>
</evidence>
<evidence type="ECO:0000256" key="3">
    <source>
        <dbReference type="ARBA" id="ARBA00022691"/>
    </source>
</evidence>
<evidence type="ECO:0000256" key="1">
    <source>
        <dbReference type="ARBA" id="ARBA00001966"/>
    </source>
</evidence>
<dbReference type="SUPFAM" id="SSF102114">
    <property type="entry name" value="Radical SAM enzymes"/>
    <property type="match status" value="1"/>
</dbReference>